<feature type="compositionally biased region" description="Basic and acidic residues" evidence="1">
    <location>
        <begin position="78"/>
        <end position="138"/>
    </location>
</feature>
<dbReference type="Proteomes" id="UP000078597">
    <property type="component" value="Unassembled WGS sequence"/>
</dbReference>
<gene>
    <name evidence="2" type="ORF">PMALA_041190</name>
</gene>
<evidence type="ECO:0000313" key="2">
    <source>
        <dbReference type="EMBL" id="SBS93869.1"/>
    </source>
</evidence>
<sequence>MKAPSFKPIYDVIRIKKKERSPDLDTELYKEFINVRKKVHTELENKNVKIIIYEHIDYEGKENLNSSGNSNNSSYSGDESKASKKNESKGENKTDKREMRKNEDDKGRKEKIEEKQKDKKAKDINKEKDKEKINEGDNGRGMGQYKSKGGITNKLHLKEDTTEYNRNDDIHKIIEKKEVNIINYSDVNINENLEKKKNKLNYHNDMISEKKSKKIIGTVKILYNFYVNLFNKIKEDVENIKNNTTNNNVDLFKDMNLYTNYISMFDIINICEDLKIIKTFLNSKKECELIWILTVNYFDKINENIFERYKYKIDVTYKDNKTEQGDVGNLDEGKNKRMEFQDEKEHEQGEEKRQGDQNLVKKESHSYTQQAARKQDEEAKKKKTKKNGNVNGNENRNENGNEKEKGENIDGENTLKKEFNLNEKLSKKKATRNRKSSNSSSSSNSSDNNLDKPTRKKHYIYTLEENQNIKEYIYEKCYEKKNAIMFRKVNFFIFVYILIYIIKTSTRKIKAISDDIKKVRSFFFFLNLYEKKKTIETLKNIYKDKYLNFYQNFKGSSDIEEHRKRKIFRHKFSFYNINKILNNKDDLVRLKNTGNKKNDNSCFSYNSEVKNIYDEKNINQNETLTFEDTSIEQVPTKEHSEEVHNKRDDLCNYQVTNFIEMSDLANEFNIVNKSGDENKKEKVLLNQYIFDYIFKNYCYKKKYWGLREGTYIDFIIIKNENKKYKIDIYNHSKYNIHVDVNIDNDLPVQAIFKDKLFCISSKYTIYLQIDKTEIGEKLGFINVTMKYKNISKEDDVIRIPIYIFINQ</sequence>
<organism evidence="2 3">
    <name type="scientific">Plasmodium malariae</name>
    <dbReference type="NCBI Taxonomy" id="5858"/>
    <lineage>
        <taxon>Eukaryota</taxon>
        <taxon>Sar</taxon>
        <taxon>Alveolata</taxon>
        <taxon>Apicomplexa</taxon>
        <taxon>Aconoidasida</taxon>
        <taxon>Haemosporida</taxon>
        <taxon>Plasmodiidae</taxon>
        <taxon>Plasmodium</taxon>
        <taxon>Plasmodium (Plasmodium)</taxon>
    </lineage>
</organism>
<dbReference type="EMBL" id="FLQW01002659">
    <property type="protein sequence ID" value="SBS93869.1"/>
    <property type="molecule type" value="Genomic_DNA"/>
</dbReference>
<proteinExistence type="predicted"/>
<feature type="region of interest" description="Disordered" evidence="1">
    <location>
        <begin position="61"/>
        <end position="149"/>
    </location>
</feature>
<reference evidence="3" key="1">
    <citation type="submission" date="2016-05" db="EMBL/GenBank/DDBJ databases">
        <authorList>
            <person name="Naeem Raeece"/>
        </authorList>
    </citation>
    <scope>NUCLEOTIDE SEQUENCE [LARGE SCALE GENOMIC DNA]</scope>
</reference>
<evidence type="ECO:0000313" key="3">
    <source>
        <dbReference type="Proteomes" id="UP000078597"/>
    </source>
</evidence>
<accession>A0A1A8WPS7</accession>
<evidence type="ECO:0000256" key="1">
    <source>
        <dbReference type="SAM" id="MobiDB-lite"/>
    </source>
</evidence>
<feature type="compositionally biased region" description="Low complexity" evidence="1">
    <location>
        <begin position="63"/>
        <end position="77"/>
    </location>
</feature>
<feature type="compositionally biased region" description="Low complexity" evidence="1">
    <location>
        <begin position="436"/>
        <end position="448"/>
    </location>
</feature>
<dbReference type="VEuPathDB" id="PlasmoDB:PmUG01_05035400"/>
<feature type="compositionally biased region" description="Basic and acidic residues" evidence="1">
    <location>
        <begin position="331"/>
        <end position="365"/>
    </location>
</feature>
<feature type="region of interest" description="Disordered" evidence="1">
    <location>
        <begin position="322"/>
        <end position="453"/>
    </location>
</feature>
<dbReference type="AlphaFoldDB" id="A0A1A8WPS7"/>
<feature type="compositionally biased region" description="Basic residues" evidence="1">
    <location>
        <begin position="426"/>
        <end position="435"/>
    </location>
</feature>
<feature type="compositionally biased region" description="Basic and acidic residues" evidence="1">
    <location>
        <begin position="395"/>
        <end position="425"/>
    </location>
</feature>
<protein>
    <submittedName>
        <fullName evidence="2">Uncharacterized protein</fullName>
    </submittedName>
</protein>
<name>A0A1A8WPS7_PLAMA</name>